<dbReference type="AlphaFoldDB" id="B4LWY1"/>
<evidence type="ECO:0000313" key="3">
    <source>
        <dbReference type="Proteomes" id="UP000008792"/>
    </source>
</evidence>
<dbReference type="OrthoDB" id="7871539at2759"/>
<accession>B4LWY1</accession>
<dbReference type="HOGENOM" id="CLU_1837157_0_0_1"/>
<dbReference type="KEGG" id="dvi:6630715"/>
<dbReference type="Proteomes" id="UP000008792">
    <property type="component" value="Unassembled WGS sequence"/>
</dbReference>
<proteinExistence type="predicted"/>
<gene>
    <name evidence="2" type="primary">Dvir\GJ24316</name>
    <name evidence="2" type="ORF">Dvir_GJ24316</name>
</gene>
<evidence type="ECO:0000256" key="1">
    <source>
        <dbReference type="SAM" id="MobiDB-lite"/>
    </source>
</evidence>
<evidence type="ECO:0000313" key="2">
    <source>
        <dbReference type="EMBL" id="EDW67728.2"/>
    </source>
</evidence>
<feature type="region of interest" description="Disordered" evidence="1">
    <location>
        <begin position="1"/>
        <end position="21"/>
    </location>
</feature>
<feature type="compositionally biased region" description="Acidic residues" evidence="1">
    <location>
        <begin position="12"/>
        <end position="21"/>
    </location>
</feature>
<reference evidence="2 3" key="1">
    <citation type="journal article" date="2007" name="Nature">
        <title>Evolution of genes and genomes on the Drosophila phylogeny.</title>
        <authorList>
            <consortium name="Drosophila 12 Genomes Consortium"/>
            <person name="Clark A.G."/>
            <person name="Eisen M.B."/>
            <person name="Smith D.R."/>
            <person name="Bergman C.M."/>
            <person name="Oliver B."/>
            <person name="Markow T.A."/>
            <person name="Kaufman T.C."/>
            <person name="Kellis M."/>
            <person name="Gelbart W."/>
            <person name="Iyer V.N."/>
            <person name="Pollard D.A."/>
            <person name="Sackton T.B."/>
            <person name="Larracuente A.M."/>
            <person name="Singh N.D."/>
            <person name="Abad J.P."/>
            <person name="Abt D.N."/>
            <person name="Adryan B."/>
            <person name="Aguade M."/>
            <person name="Akashi H."/>
            <person name="Anderson W.W."/>
            <person name="Aquadro C.F."/>
            <person name="Ardell D.H."/>
            <person name="Arguello R."/>
            <person name="Artieri C.G."/>
            <person name="Barbash D.A."/>
            <person name="Barker D."/>
            <person name="Barsanti P."/>
            <person name="Batterham P."/>
            <person name="Batzoglou S."/>
            <person name="Begun D."/>
            <person name="Bhutkar A."/>
            <person name="Blanco E."/>
            <person name="Bosak S.A."/>
            <person name="Bradley R.K."/>
            <person name="Brand A.D."/>
            <person name="Brent M.R."/>
            <person name="Brooks A.N."/>
            <person name="Brown R.H."/>
            <person name="Butlin R.K."/>
            <person name="Caggese C."/>
            <person name="Calvi B.R."/>
            <person name="Bernardo de Carvalho A."/>
            <person name="Caspi A."/>
            <person name="Castrezana S."/>
            <person name="Celniker S.E."/>
            <person name="Chang J.L."/>
            <person name="Chapple C."/>
            <person name="Chatterji S."/>
            <person name="Chinwalla A."/>
            <person name="Civetta A."/>
            <person name="Clifton S.W."/>
            <person name="Comeron J.M."/>
            <person name="Costello J.C."/>
            <person name="Coyne J.A."/>
            <person name="Daub J."/>
            <person name="David R.G."/>
            <person name="Delcher A.L."/>
            <person name="Delehaunty K."/>
            <person name="Do C.B."/>
            <person name="Ebling H."/>
            <person name="Edwards K."/>
            <person name="Eickbush T."/>
            <person name="Evans J.D."/>
            <person name="Filipski A."/>
            <person name="Findeiss S."/>
            <person name="Freyhult E."/>
            <person name="Fulton L."/>
            <person name="Fulton R."/>
            <person name="Garcia A.C."/>
            <person name="Gardiner A."/>
            <person name="Garfield D.A."/>
            <person name="Garvin B.E."/>
            <person name="Gibson G."/>
            <person name="Gilbert D."/>
            <person name="Gnerre S."/>
            <person name="Godfrey J."/>
            <person name="Good R."/>
            <person name="Gotea V."/>
            <person name="Gravely B."/>
            <person name="Greenberg A.J."/>
            <person name="Griffiths-Jones S."/>
            <person name="Gross S."/>
            <person name="Guigo R."/>
            <person name="Gustafson E.A."/>
            <person name="Haerty W."/>
            <person name="Hahn M.W."/>
            <person name="Halligan D.L."/>
            <person name="Halpern A.L."/>
            <person name="Halter G.M."/>
            <person name="Han M.V."/>
            <person name="Heger A."/>
            <person name="Hillier L."/>
            <person name="Hinrichs A.S."/>
            <person name="Holmes I."/>
            <person name="Hoskins R.A."/>
            <person name="Hubisz M.J."/>
            <person name="Hultmark D."/>
            <person name="Huntley M.A."/>
            <person name="Jaffe D.B."/>
            <person name="Jagadeeshan S."/>
            <person name="Jeck W.R."/>
            <person name="Johnson J."/>
            <person name="Jones C.D."/>
            <person name="Jordan W.C."/>
            <person name="Karpen G.H."/>
            <person name="Kataoka E."/>
            <person name="Keightley P.D."/>
            <person name="Kheradpour P."/>
            <person name="Kirkness E.F."/>
            <person name="Koerich L.B."/>
            <person name="Kristiansen K."/>
            <person name="Kudrna D."/>
            <person name="Kulathinal R.J."/>
            <person name="Kumar S."/>
            <person name="Kwok R."/>
            <person name="Lander E."/>
            <person name="Langley C.H."/>
            <person name="Lapoint R."/>
            <person name="Lazzaro B.P."/>
            <person name="Lee S.J."/>
            <person name="Levesque L."/>
            <person name="Li R."/>
            <person name="Lin C.F."/>
            <person name="Lin M.F."/>
            <person name="Lindblad-Toh K."/>
            <person name="Llopart A."/>
            <person name="Long M."/>
            <person name="Low L."/>
            <person name="Lozovsky E."/>
            <person name="Lu J."/>
            <person name="Luo M."/>
            <person name="Machado C.A."/>
            <person name="Makalowski W."/>
            <person name="Marzo M."/>
            <person name="Matsuda M."/>
            <person name="Matzkin L."/>
            <person name="McAllister B."/>
            <person name="McBride C.S."/>
            <person name="McKernan B."/>
            <person name="McKernan K."/>
            <person name="Mendez-Lago M."/>
            <person name="Minx P."/>
            <person name="Mollenhauer M.U."/>
            <person name="Montooth K."/>
            <person name="Mount S.M."/>
            <person name="Mu X."/>
            <person name="Myers E."/>
            <person name="Negre B."/>
            <person name="Newfeld S."/>
            <person name="Nielsen R."/>
            <person name="Noor M.A."/>
            <person name="O'Grady P."/>
            <person name="Pachter L."/>
            <person name="Papaceit M."/>
            <person name="Parisi M.J."/>
            <person name="Parisi M."/>
            <person name="Parts L."/>
            <person name="Pedersen J.S."/>
            <person name="Pesole G."/>
            <person name="Phillippy A.M."/>
            <person name="Ponting C.P."/>
            <person name="Pop M."/>
            <person name="Porcelli D."/>
            <person name="Powell J.R."/>
            <person name="Prohaska S."/>
            <person name="Pruitt K."/>
            <person name="Puig M."/>
            <person name="Quesneville H."/>
            <person name="Ram K.R."/>
            <person name="Rand D."/>
            <person name="Rasmussen M.D."/>
            <person name="Reed L.K."/>
            <person name="Reenan R."/>
            <person name="Reily A."/>
            <person name="Remington K.A."/>
            <person name="Rieger T.T."/>
            <person name="Ritchie M.G."/>
            <person name="Robin C."/>
            <person name="Rogers Y.H."/>
            <person name="Rohde C."/>
            <person name="Rozas J."/>
            <person name="Rubenfield M.J."/>
            <person name="Ruiz A."/>
            <person name="Russo S."/>
            <person name="Salzberg S.L."/>
            <person name="Sanchez-Gracia A."/>
            <person name="Saranga D.J."/>
            <person name="Sato H."/>
            <person name="Schaeffer S.W."/>
            <person name="Schatz M.C."/>
            <person name="Schlenke T."/>
            <person name="Schwartz R."/>
            <person name="Segarra C."/>
            <person name="Singh R.S."/>
            <person name="Sirot L."/>
            <person name="Sirota M."/>
            <person name="Sisneros N.B."/>
            <person name="Smith C.D."/>
            <person name="Smith T.F."/>
            <person name="Spieth J."/>
            <person name="Stage D.E."/>
            <person name="Stark A."/>
            <person name="Stephan W."/>
            <person name="Strausberg R.L."/>
            <person name="Strempel S."/>
            <person name="Sturgill D."/>
            <person name="Sutton G."/>
            <person name="Sutton G.G."/>
            <person name="Tao W."/>
            <person name="Teichmann S."/>
            <person name="Tobari Y.N."/>
            <person name="Tomimura Y."/>
            <person name="Tsolas J.M."/>
            <person name="Valente V.L."/>
            <person name="Venter E."/>
            <person name="Venter J.C."/>
            <person name="Vicario S."/>
            <person name="Vieira F.G."/>
            <person name="Vilella A.J."/>
            <person name="Villasante A."/>
            <person name="Walenz B."/>
            <person name="Wang J."/>
            <person name="Wasserman M."/>
            <person name="Watts T."/>
            <person name="Wilson D."/>
            <person name="Wilson R.K."/>
            <person name="Wing R.A."/>
            <person name="Wolfner M.F."/>
            <person name="Wong A."/>
            <person name="Wong G.K."/>
            <person name="Wu C.I."/>
            <person name="Wu G."/>
            <person name="Yamamoto D."/>
            <person name="Yang H.P."/>
            <person name="Yang S.P."/>
            <person name="Yorke J.A."/>
            <person name="Yoshida K."/>
            <person name="Zdobnov E."/>
            <person name="Zhang P."/>
            <person name="Zhang Y."/>
            <person name="Zimin A.V."/>
            <person name="Baldwin J."/>
            <person name="Abdouelleil A."/>
            <person name="Abdulkadir J."/>
            <person name="Abebe A."/>
            <person name="Abera B."/>
            <person name="Abreu J."/>
            <person name="Acer S.C."/>
            <person name="Aftuck L."/>
            <person name="Alexander A."/>
            <person name="An P."/>
            <person name="Anderson E."/>
            <person name="Anderson S."/>
            <person name="Arachi H."/>
            <person name="Azer M."/>
            <person name="Bachantsang P."/>
            <person name="Barry A."/>
            <person name="Bayul T."/>
            <person name="Berlin A."/>
            <person name="Bessette D."/>
            <person name="Bloom T."/>
            <person name="Blye J."/>
            <person name="Boguslavskiy L."/>
            <person name="Bonnet C."/>
            <person name="Boukhgalter B."/>
            <person name="Bourzgui I."/>
            <person name="Brown A."/>
            <person name="Cahill P."/>
            <person name="Channer S."/>
            <person name="Cheshatsang Y."/>
            <person name="Chuda L."/>
            <person name="Citroen M."/>
            <person name="Collymore A."/>
            <person name="Cooke P."/>
            <person name="Costello M."/>
            <person name="D'Aco K."/>
            <person name="Daza R."/>
            <person name="De Haan G."/>
            <person name="DeGray S."/>
            <person name="DeMaso C."/>
            <person name="Dhargay N."/>
            <person name="Dooley K."/>
            <person name="Dooley E."/>
            <person name="Doricent M."/>
            <person name="Dorje P."/>
            <person name="Dorjee K."/>
            <person name="Dupes A."/>
            <person name="Elong R."/>
            <person name="Falk J."/>
            <person name="Farina A."/>
            <person name="Faro S."/>
            <person name="Ferguson D."/>
            <person name="Fisher S."/>
            <person name="Foley C.D."/>
            <person name="Franke A."/>
            <person name="Friedrich D."/>
            <person name="Gadbois L."/>
            <person name="Gearin G."/>
            <person name="Gearin C.R."/>
            <person name="Giannoukos G."/>
            <person name="Goode T."/>
            <person name="Graham J."/>
            <person name="Grandbois E."/>
            <person name="Grewal S."/>
            <person name="Gyaltsen K."/>
            <person name="Hafez N."/>
            <person name="Hagos B."/>
            <person name="Hall J."/>
            <person name="Henson C."/>
            <person name="Hollinger A."/>
            <person name="Honan T."/>
            <person name="Huard M.D."/>
            <person name="Hughes L."/>
            <person name="Hurhula B."/>
            <person name="Husby M.E."/>
            <person name="Kamat A."/>
            <person name="Kanga B."/>
            <person name="Kashin S."/>
            <person name="Khazanovich D."/>
            <person name="Kisner P."/>
            <person name="Lance K."/>
            <person name="Lara M."/>
            <person name="Lee W."/>
            <person name="Lennon N."/>
            <person name="Letendre F."/>
            <person name="LeVine R."/>
            <person name="Lipovsky A."/>
            <person name="Liu X."/>
            <person name="Liu J."/>
            <person name="Liu S."/>
            <person name="Lokyitsang T."/>
            <person name="Lokyitsang Y."/>
            <person name="Lubonja R."/>
            <person name="Lui A."/>
            <person name="MacDonald P."/>
            <person name="Magnisalis V."/>
            <person name="Maru K."/>
            <person name="Matthews C."/>
            <person name="McCusker W."/>
            <person name="McDonough S."/>
            <person name="Mehta T."/>
            <person name="Meldrim J."/>
            <person name="Meneus L."/>
            <person name="Mihai O."/>
            <person name="Mihalev A."/>
            <person name="Mihova T."/>
            <person name="Mittelman R."/>
            <person name="Mlenga V."/>
            <person name="Montmayeur A."/>
            <person name="Mulrain L."/>
            <person name="Navidi A."/>
            <person name="Naylor J."/>
            <person name="Negash T."/>
            <person name="Nguyen T."/>
            <person name="Nguyen N."/>
            <person name="Nicol R."/>
            <person name="Norbu C."/>
            <person name="Norbu N."/>
            <person name="Novod N."/>
            <person name="O'Neill B."/>
            <person name="Osman S."/>
            <person name="Markiewicz E."/>
            <person name="Oyono O.L."/>
            <person name="Patti C."/>
            <person name="Phunkhang P."/>
            <person name="Pierre F."/>
            <person name="Priest M."/>
            <person name="Raghuraman S."/>
            <person name="Rege F."/>
            <person name="Reyes R."/>
            <person name="Rise C."/>
            <person name="Rogov P."/>
            <person name="Ross K."/>
            <person name="Ryan E."/>
            <person name="Settipalli S."/>
            <person name="Shea T."/>
            <person name="Sherpa N."/>
            <person name="Shi L."/>
            <person name="Shih D."/>
            <person name="Sparrow T."/>
            <person name="Spaulding J."/>
            <person name="Stalker J."/>
            <person name="Stange-Thomann N."/>
            <person name="Stavropoulos S."/>
            <person name="Stone C."/>
            <person name="Strader C."/>
            <person name="Tesfaye S."/>
            <person name="Thomson T."/>
            <person name="Thoulutsang Y."/>
            <person name="Thoulutsang D."/>
            <person name="Topham K."/>
            <person name="Topping I."/>
            <person name="Tsamla T."/>
            <person name="Vassiliev H."/>
            <person name="Vo A."/>
            <person name="Wangchuk T."/>
            <person name="Wangdi T."/>
            <person name="Weiand M."/>
            <person name="Wilkinson J."/>
            <person name="Wilson A."/>
            <person name="Yadav S."/>
            <person name="Young G."/>
            <person name="Yu Q."/>
            <person name="Zembek L."/>
            <person name="Zhong D."/>
            <person name="Zimmer A."/>
            <person name="Zwirko Z."/>
            <person name="Jaffe D.B."/>
            <person name="Alvarez P."/>
            <person name="Brockman W."/>
            <person name="Butler J."/>
            <person name="Chin C."/>
            <person name="Gnerre S."/>
            <person name="Grabherr M."/>
            <person name="Kleber M."/>
            <person name="Mauceli E."/>
            <person name="MacCallum I."/>
        </authorList>
    </citation>
    <scope>NUCLEOTIDE SEQUENCE [LARGE SCALE GENOMIC DNA]</scope>
    <source>
        <strain evidence="3">Tucson 15010-1051.87</strain>
    </source>
</reference>
<protein>
    <submittedName>
        <fullName evidence="2">Uncharacterized protein</fullName>
    </submittedName>
</protein>
<dbReference type="InParanoid" id="B4LWY1"/>
<dbReference type="eggNOG" id="ENOG502T6PK">
    <property type="taxonomic scope" value="Eukaryota"/>
</dbReference>
<dbReference type="EMBL" id="CH940650">
    <property type="protein sequence ID" value="EDW67728.2"/>
    <property type="molecule type" value="Genomic_DNA"/>
</dbReference>
<organism evidence="2 3">
    <name type="scientific">Drosophila virilis</name>
    <name type="common">Fruit fly</name>
    <dbReference type="NCBI Taxonomy" id="7244"/>
    <lineage>
        <taxon>Eukaryota</taxon>
        <taxon>Metazoa</taxon>
        <taxon>Ecdysozoa</taxon>
        <taxon>Arthropoda</taxon>
        <taxon>Hexapoda</taxon>
        <taxon>Insecta</taxon>
        <taxon>Pterygota</taxon>
        <taxon>Neoptera</taxon>
        <taxon>Endopterygota</taxon>
        <taxon>Diptera</taxon>
        <taxon>Brachycera</taxon>
        <taxon>Muscomorpha</taxon>
        <taxon>Ephydroidea</taxon>
        <taxon>Drosophilidae</taxon>
        <taxon>Drosophila</taxon>
    </lineage>
</organism>
<sequence length="153" mass="16871">MARTQTIRTEQEPEPEPEAETDNMRVPCIMFLSLLLGNCLDLGNALFFNALKGLKGSAGSGYRGYNYGYGGYSANYGSNYNGGYGGYGDGYAGYDGYGYGYGYGYPQQPNRTRNRQRTGRTYSEIANVLRPDPYLGLGAGRYLPRAPYSHLWG</sequence>
<keyword evidence="3" id="KW-1185">Reference proteome</keyword>
<name>B4LWY1_DROVI</name>